<sequence length="166" mass="18055">MTTGTDTYRRELVQALRLRDVAPERIGDIVAEVESHVAETGEDPREAFGPARDYAASVTQPRSRGSWVSFRALIVLSAVCGWLISRGVFGLVRGEPLHGLPAGVVLGIGWLLWVPPVLAQARRNAPVPDPRTGRRLTPGRARVVLVMTVFLAALMALTWLLALLTV</sequence>
<dbReference type="RefSeq" id="WP_369210084.1">
    <property type="nucleotide sequence ID" value="NZ_JBFNXQ010000117.1"/>
</dbReference>
<reference evidence="2 3" key="1">
    <citation type="submission" date="2024-06" db="EMBL/GenBank/DDBJ databases">
        <title>Draft genome sequence of Geodermatophilus badlandi, a novel member of the Geodermatophilaceae isolated from badland sedimentary rocks in the Red desert, Wyoming, USA.</title>
        <authorList>
            <person name="Ben Tekaya S."/>
            <person name="Nouioui I."/>
            <person name="Flores G.M."/>
            <person name="Shaal M.N."/>
            <person name="Bredoire F."/>
            <person name="Basile F."/>
            <person name="Van Diepen L."/>
            <person name="Ward N.L."/>
        </authorList>
    </citation>
    <scope>NUCLEOTIDE SEQUENCE [LARGE SCALE GENOMIC DNA]</scope>
    <source>
        <strain evidence="2 3">WL48A</strain>
    </source>
</reference>
<keyword evidence="3" id="KW-1185">Reference proteome</keyword>
<feature type="transmembrane region" description="Helical" evidence="1">
    <location>
        <begin position="98"/>
        <end position="121"/>
    </location>
</feature>
<gene>
    <name evidence="2" type="ORF">ABQ292_23265</name>
</gene>
<protein>
    <recommendedName>
        <fullName evidence="4">DUF1707 domain-containing protein</fullName>
    </recommendedName>
</protein>
<feature type="transmembrane region" description="Helical" evidence="1">
    <location>
        <begin position="72"/>
        <end position="92"/>
    </location>
</feature>
<dbReference type="Proteomes" id="UP001560045">
    <property type="component" value="Unassembled WGS sequence"/>
</dbReference>
<organism evidence="2 3">
    <name type="scientific">Geodermatophilus maliterrae</name>
    <dbReference type="NCBI Taxonomy" id="3162531"/>
    <lineage>
        <taxon>Bacteria</taxon>
        <taxon>Bacillati</taxon>
        <taxon>Actinomycetota</taxon>
        <taxon>Actinomycetes</taxon>
        <taxon>Geodermatophilales</taxon>
        <taxon>Geodermatophilaceae</taxon>
        <taxon>Geodermatophilus</taxon>
    </lineage>
</organism>
<accession>A0ABV3XLC6</accession>
<evidence type="ECO:0008006" key="4">
    <source>
        <dbReference type="Google" id="ProtNLM"/>
    </source>
</evidence>
<keyword evidence="1" id="KW-0812">Transmembrane</keyword>
<comment type="caution">
    <text evidence="2">The sequence shown here is derived from an EMBL/GenBank/DDBJ whole genome shotgun (WGS) entry which is preliminary data.</text>
</comment>
<dbReference type="Pfam" id="PF22564">
    <property type="entry name" value="HAAS"/>
    <property type="match status" value="1"/>
</dbReference>
<evidence type="ECO:0000256" key="1">
    <source>
        <dbReference type="SAM" id="Phobius"/>
    </source>
</evidence>
<keyword evidence="1" id="KW-1133">Transmembrane helix</keyword>
<evidence type="ECO:0000313" key="3">
    <source>
        <dbReference type="Proteomes" id="UP001560045"/>
    </source>
</evidence>
<name>A0ABV3XLC6_9ACTN</name>
<feature type="transmembrane region" description="Helical" evidence="1">
    <location>
        <begin position="142"/>
        <end position="164"/>
    </location>
</feature>
<keyword evidence="1" id="KW-0472">Membrane</keyword>
<proteinExistence type="predicted"/>
<evidence type="ECO:0000313" key="2">
    <source>
        <dbReference type="EMBL" id="MEX5721277.1"/>
    </source>
</evidence>
<dbReference type="EMBL" id="JBFNXQ010000117">
    <property type="protein sequence ID" value="MEX5721277.1"/>
    <property type="molecule type" value="Genomic_DNA"/>
</dbReference>